<accession>A0AAV4SR85</accession>
<gene>
    <name evidence="1" type="ORF">CDAR_216261</name>
</gene>
<evidence type="ECO:0000313" key="1">
    <source>
        <dbReference type="EMBL" id="GIY35000.1"/>
    </source>
</evidence>
<dbReference type="Proteomes" id="UP001054837">
    <property type="component" value="Unassembled WGS sequence"/>
</dbReference>
<organism evidence="1 2">
    <name type="scientific">Caerostris darwini</name>
    <dbReference type="NCBI Taxonomy" id="1538125"/>
    <lineage>
        <taxon>Eukaryota</taxon>
        <taxon>Metazoa</taxon>
        <taxon>Ecdysozoa</taxon>
        <taxon>Arthropoda</taxon>
        <taxon>Chelicerata</taxon>
        <taxon>Arachnida</taxon>
        <taxon>Araneae</taxon>
        <taxon>Araneomorphae</taxon>
        <taxon>Entelegynae</taxon>
        <taxon>Araneoidea</taxon>
        <taxon>Araneidae</taxon>
        <taxon>Caerostris</taxon>
    </lineage>
</organism>
<proteinExistence type="predicted"/>
<keyword evidence="2" id="KW-1185">Reference proteome</keyword>
<evidence type="ECO:0000313" key="2">
    <source>
        <dbReference type="Proteomes" id="UP001054837"/>
    </source>
</evidence>
<dbReference type="EMBL" id="BPLQ01008122">
    <property type="protein sequence ID" value="GIY35000.1"/>
    <property type="molecule type" value="Genomic_DNA"/>
</dbReference>
<name>A0AAV4SR85_9ARAC</name>
<reference evidence="1 2" key="1">
    <citation type="submission" date="2021-06" db="EMBL/GenBank/DDBJ databases">
        <title>Caerostris darwini draft genome.</title>
        <authorList>
            <person name="Kono N."/>
            <person name="Arakawa K."/>
        </authorList>
    </citation>
    <scope>NUCLEOTIDE SEQUENCE [LARGE SCALE GENOMIC DNA]</scope>
</reference>
<protein>
    <submittedName>
        <fullName evidence="1">Uncharacterized protein</fullName>
    </submittedName>
</protein>
<dbReference type="AlphaFoldDB" id="A0AAV4SR85"/>
<comment type="caution">
    <text evidence="1">The sequence shown here is derived from an EMBL/GenBank/DDBJ whole genome shotgun (WGS) entry which is preliminary data.</text>
</comment>
<sequence length="117" mass="13471">MLRQRLPWGVVRDPQPSGRINNRTVFFGSLEGNGPWLAAYGFCNLAGYFKKIPEWNLLWAELIPLGEMGDQYLKREVMERVSSISPRPLIPSWLQSNIKVRTLAFNHPERAQASFLK</sequence>